<dbReference type="SUPFAM" id="SSF53720">
    <property type="entry name" value="ALDH-like"/>
    <property type="match status" value="1"/>
</dbReference>
<keyword evidence="7" id="KW-0150">Chloroplast</keyword>
<evidence type="ECO:0000256" key="5">
    <source>
        <dbReference type="ARBA" id="ARBA00010178"/>
    </source>
</evidence>
<dbReference type="FunFam" id="1.20.5.1300:FF:000002">
    <property type="entry name" value="Histidinol dehydrogenase, chloroplastic"/>
    <property type="match status" value="1"/>
</dbReference>
<dbReference type="PANTHER" id="PTHR21256">
    <property type="entry name" value="HISTIDINOL DEHYDROGENASE HDH"/>
    <property type="match status" value="1"/>
</dbReference>
<comment type="subcellular location">
    <subcellularLocation>
        <location evidence="3">Plastid</location>
        <location evidence="3">Chloroplast</location>
    </subcellularLocation>
</comment>
<comment type="similarity">
    <text evidence="5 18">Belongs to the histidinol dehydrogenase family.</text>
</comment>
<evidence type="ECO:0000256" key="14">
    <source>
        <dbReference type="ARBA" id="ARBA00023027"/>
    </source>
</evidence>
<dbReference type="PRINTS" id="PR00083">
    <property type="entry name" value="HOLDHDRGNASE"/>
</dbReference>
<evidence type="ECO:0000256" key="12">
    <source>
        <dbReference type="ARBA" id="ARBA00022946"/>
    </source>
</evidence>
<evidence type="ECO:0000256" key="18">
    <source>
        <dbReference type="RuleBase" id="RU004175"/>
    </source>
</evidence>
<evidence type="ECO:0000256" key="10">
    <source>
        <dbReference type="ARBA" id="ARBA00022723"/>
    </source>
</evidence>
<reference evidence="20" key="1">
    <citation type="submission" date="2025-08" db="UniProtKB">
        <authorList>
            <consortium name="RefSeq"/>
        </authorList>
    </citation>
    <scope>IDENTIFICATION</scope>
</reference>
<keyword evidence="11" id="KW-0862">Zinc</keyword>
<keyword evidence="9" id="KW-0934">Plastid</keyword>
<evidence type="ECO:0000313" key="20">
    <source>
        <dbReference type="RefSeq" id="XP_039131316.1"/>
    </source>
</evidence>
<comment type="function">
    <text evidence="2">Catalyzes the sequential NAD-dependent oxidations of L-histidinol to L-histidinaldehyde and then to L-histidine.</text>
</comment>
<dbReference type="GeneID" id="120267706"/>
<dbReference type="GO" id="GO:0005829">
    <property type="term" value="C:cytosol"/>
    <property type="evidence" value="ECO:0007669"/>
    <property type="project" value="TreeGrafter"/>
</dbReference>
<dbReference type="RefSeq" id="XP_039131316.1">
    <property type="nucleotide sequence ID" value="XM_039275382.1"/>
</dbReference>
<evidence type="ECO:0000256" key="6">
    <source>
        <dbReference type="ARBA" id="ARBA00012965"/>
    </source>
</evidence>
<comment type="catalytic activity">
    <reaction evidence="16">
        <text>L-histidinol + 2 NAD(+) + H2O = L-histidine + 2 NADH + 3 H(+)</text>
        <dbReference type="Rhea" id="RHEA:20641"/>
        <dbReference type="ChEBI" id="CHEBI:15377"/>
        <dbReference type="ChEBI" id="CHEBI:15378"/>
        <dbReference type="ChEBI" id="CHEBI:57540"/>
        <dbReference type="ChEBI" id="CHEBI:57595"/>
        <dbReference type="ChEBI" id="CHEBI:57699"/>
        <dbReference type="ChEBI" id="CHEBI:57945"/>
        <dbReference type="EC" id="1.1.1.23"/>
    </reaction>
</comment>
<evidence type="ECO:0000256" key="4">
    <source>
        <dbReference type="ARBA" id="ARBA00004940"/>
    </source>
</evidence>
<keyword evidence="8" id="KW-0028">Amino-acid biosynthesis</keyword>
<dbReference type="FunFam" id="3.40.50.1980:FF:000011">
    <property type="entry name" value="Histidinol dehydrogenase, chloroplastic"/>
    <property type="match status" value="1"/>
</dbReference>
<dbReference type="Proteomes" id="UP001515500">
    <property type="component" value="Chromosome 8"/>
</dbReference>
<proteinExistence type="inferred from homology"/>
<comment type="cofactor">
    <cofactor evidence="1">
        <name>Zn(2+)</name>
        <dbReference type="ChEBI" id="CHEBI:29105"/>
    </cofactor>
</comment>
<evidence type="ECO:0000256" key="13">
    <source>
        <dbReference type="ARBA" id="ARBA00023002"/>
    </source>
</evidence>
<dbReference type="AlphaFoldDB" id="A0AB40BV29"/>
<keyword evidence="12" id="KW-0809">Transit peptide</keyword>
<dbReference type="InterPro" id="IPR012131">
    <property type="entry name" value="Hstdl_DH"/>
</dbReference>
<accession>A0AB40BV29</accession>
<evidence type="ECO:0000256" key="2">
    <source>
        <dbReference type="ARBA" id="ARBA00003850"/>
    </source>
</evidence>
<dbReference type="CDD" id="cd06572">
    <property type="entry name" value="Histidinol_dh"/>
    <property type="match status" value="1"/>
</dbReference>
<keyword evidence="14" id="KW-0520">NAD</keyword>
<evidence type="ECO:0000256" key="15">
    <source>
        <dbReference type="ARBA" id="ARBA00023102"/>
    </source>
</evidence>
<evidence type="ECO:0000256" key="17">
    <source>
        <dbReference type="ARBA" id="ARBA00069347"/>
    </source>
</evidence>
<dbReference type="GO" id="GO:0051287">
    <property type="term" value="F:NAD binding"/>
    <property type="evidence" value="ECO:0007669"/>
    <property type="project" value="InterPro"/>
</dbReference>
<dbReference type="EC" id="1.1.1.23" evidence="6"/>
<dbReference type="GO" id="GO:0004399">
    <property type="term" value="F:histidinol dehydrogenase activity"/>
    <property type="evidence" value="ECO:0007669"/>
    <property type="project" value="UniProtKB-EC"/>
</dbReference>
<dbReference type="Gene3D" id="3.40.50.1980">
    <property type="entry name" value="Nitrogenase molybdenum iron protein domain"/>
    <property type="match status" value="2"/>
</dbReference>
<sequence>METGFLYLVGTNKVINSRVFWSSQLFSYNGCLKYRSTRPLTVFKTQVTRSAMKSYRLSELSHAEVHGLKARPRIDFSSIFSTVKPIVDDVHCKGDAAVMDYTRRFDKVDLENIVELVSDLPDPELDPVVREAFDVAYSNIYAFHDAQKVPERTTENMSGVRCKRIARCITSVGLYVPGGTAVLPSTALMLSVPAQIAGCKTIVLATPPGRDGSICKEVLYCAKKAGVTHILKAGGAQAIAAMAWGTASCPKVEKIFGPGNQYVTAAKMILQNSEAMVSIDMPAGPSEVLVIADKYAKPAHIAADLLSQAEHGPDSQVVLVIAGDGVDLSAIESEISKQCASLPRGEYASKALSHSFIVFAQDMFEAISFSNLYAPEHLIINVKDSERWESLIENAGSVFLGQWSPESVGDYASGTNHVLPTYGYARMYSGVSLNSFLKYITVQSLTKEGLRKLGPYVAKMAEVEGLEAHKRAVTLRLQDIDAALPIS</sequence>
<gene>
    <name evidence="20" type="primary">LOC120267706</name>
</gene>
<comment type="pathway">
    <text evidence="4">Amino-acid biosynthesis; L-histidine biosynthesis; L-histidine from 5-phospho-alpha-D-ribose 1-diphosphate: step 9/9.</text>
</comment>
<dbReference type="PANTHER" id="PTHR21256:SF2">
    <property type="entry name" value="HISTIDINE BIOSYNTHESIS TRIFUNCTIONAL PROTEIN"/>
    <property type="match status" value="1"/>
</dbReference>
<evidence type="ECO:0000256" key="9">
    <source>
        <dbReference type="ARBA" id="ARBA00022640"/>
    </source>
</evidence>
<evidence type="ECO:0000256" key="1">
    <source>
        <dbReference type="ARBA" id="ARBA00001947"/>
    </source>
</evidence>
<evidence type="ECO:0000313" key="19">
    <source>
        <dbReference type="Proteomes" id="UP001515500"/>
    </source>
</evidence>
<keyword evidence="13" id="KW-0560">Oxidoreductase</keyword>
<dbReference type="Gene3D" id="1.20.5.1300">
    <property type="match status" value="1"/>
</dbReference>
<organism evidence="19 20">
    <name type="scientific">Dioscorea cayennensis subsp. rotundata</name>
    <name type="common">White Guinea yam</name>
    <name type="synonym">Dioscorea rotundata</name>
    <dbReference type="NCBI Taxonomy" id="55577"/>
    <lineage>
        <taxon>Eukaryota</taxon>
        <taxon>Viridiplantae</taxon>
        <taxon>Streptophyta</taxon>
        <taxon>Embryophyta</taxon>
        <taxon>Tracheophyta</taxon>
        <taxon>Spermatophyta</taxon>
        <taxon>Magnoliopsida</taxon>
        <taxon>Liliopsida</taxon>
        <taxon>Dioscoreales</taxon>
        <taxon>Dioscoreaceae</taxon>
        <taxon>Dioscorea</taxon>
    </lineage>
</organism>
<dbReference type="GO" id="GO:0000105">
    <property type="term" value="P:L-histidine biosynthetic process"/>
    <property type="evidence" value="ECO:0007669"/>
    <property type="project" value="UniProtKB-KW"/>
</dbReference>
<dbReference type="FunFam" id="3.40.50.1980:FF:000019">
    <property type="entry name" value="Histidinol dehydrogenase, chloroplastic"/>
    <property type="match status" value="1"/>
</dbReference>
<protein>
    <recommendedName>
        <fullName evidence="17">Histidinol dehydrogenase, chloroplastic</fullName>
        <ecNumber evidence="6">1.1.1.23</ecNumber>
    </recommendedName>
</protein>
<evidence type="ECO:0000256" key="8">
    <source>
        <dbReference type="ARBA" id="ARBA00022605"/>
    </source>
</evidence>
<dbReference type="InterPro" id="IPR001692">
    <property type="entry name" value="Histidinol_DH_CS"/>
</dbReference>
<evidence type="ECO:0000256" key="7">
    <source>
        <dbReference type="ARBA" id="ARBA00022528"/>
    </source>
</evidence>
<dbReference type="GO" id="GO:0009570">
    <property type="term" value="C:chloroplast stroma"/>
    <property type="evidence" value="ECO:0007669"/>
    <property type="project" value="TreeGrafter"/>
</dbReference>
<name>A0AB40BV29_DIOCR</name>
<dbReference type="PROSITE" id="PS00611">
    <property type="entry name" value="HISOL_DEHYDROGENASE"/>
    <property type="match status" value="1"/>
</dbReference>
<evidence type="ECO:0000256" key="11">
    <source>
        <dbReference type="ARBA" id="ARBA00022833"/>
    </source>
</evidence>
<evidence type="ECO:0000256" key="16">
    <source>
        <dbReference type="ARBA" id="ARBA00049489"/>
    </source>
</evidence>
<dbReference type="GO" id="GO:0046872">
    <property type="term" value="F:metal ion binding"/>
    <property type="evidence" value="ECO:0007669"/>
    <property type="project" value="UniProtKB-KW"/>
</dbReference>
<dbReference type="InterPro" id="IPR016161">
    <property type="entry name" value="Ald_DH/histidinol_DH"/>
</dbReference>
<evidence type="ECO:0000256" key="3">
    <source>
        <dbReference type="ARBA" id="ARBA00004229"/>
    </source>
</evidence>
<keyword evidence="10" id="KW-0479">Metal-binding</keyword>
<dbReference type="Pfam" id="PF00815">
    <property type="entry name" value="Histidinol_dh"/>
    <property type="match status" value="1"/>
</dbReference>
<keyword evidence="19" id="KW-1185">Reference proteome</keyword>
<dbReference type="NCBIfam" id="TIGR00069">
    <property type="entry name" value="hisD"/>
    <property type="match status" value="1"/>
</dbReference>
<keyword evidence="15" id="KW-0368">Histidine biosynthesis</keyword>
<dbReference type="HAMAP" id="MF_01024">
    <property type="entry name" value="HisD"/>
    <property type="match status" value="1"/>
</dbReference>